<name>A0A5C5RLG1_9ACTN</name>
<reference evidence="1 2" key="2">
    <citation type="submission" date="2019-08" db="EMBL/GenBank/DDBJ databases">
        <title>Tsukamurella conjunctivitidis sp. nov., Tsukamurella assacharolytica sp. nov. and Tsukamurella sputae sp. nov. isolated from patients with conjunctivitis, bacteraemia (lymphoma) and respiratory infection (sputum) in Hong Kong.</title>
        <authorList>
            <person name="Fok K.M.N."/>
            <person name="Fong J.Y.H."/>
        </authorList>
    </citation>
    <scope>NUCLEOTIDE SEQUENCE [LARGE SCALE GENOMIC DNA]</scope>
    <source>
        <strain evidence="1 2">HKU70</strain>
    </source>
</reference>
<dbReference type="AlphaFoldDB" id="A0A5C5RLG1"/>
<sequence length="71" mass="8290">MGDEAITERLRRIDRSPSDLFVACPPQVLEFCHSARTPDERVRYREEIYIACVCDLQHEFVAPSHHRHGAR</sequence>
<reference evidence="1 2" key="1">
    <citation type="submission" date="2019-06" db="EMBL/GenBank/DDBJ databases">
        <authorList>
            <person name="Teng J.L.L."/>
            <person name="Lee H.H."/>
            <person name="Lau S.K.P."/>
            <person name="Woo P.C.Y."/>
        </authorList>
    </citation>
    <scope>NUCLEOTIDE SEQUENCE [LARGE SCALE GENOMIC DNA]</scope>
    <source>
        <strain evidence="1 2">HKU70</strain>
    </source>
</reference>
<gene>
    <name evidence="1" type="ORF">FK268_13925</name>
</gene>
<accession>A0A5C5RLG1</accession>
<organism evidence="1 2">
    <name type="scientific">Tsukamurella sputi</name>
    <dbReference type="NCBI Taxonomy" id="2591848"/>
    <lineage>
        <taxon>Bacteria</taxon>
        <taxon>Bacillati</taxon>
        <taxon>Actinomycetota</taxon>
        <taxon>Actinomycetes</taxon>
        <taxon>Mycobacteriales</taxon>
        <taxon>Tsukamurellaceae</taxon>
        <taxon>Tsukamurella</taxon>
    </lineage>
</organism>
<evidence type="ECO:0000313" key="2">
    <source>
        <dbReference type="Proteomes" id="UP000319792"/>
    </source>
</evidence>
<keyword evidence="2" id="KW-1185">Reference proteome</keyword>
<dbReference type="Proteomes" id="UP000319792">
    <property type="component" value="Unassembled WGS sequence"/>
</dbReference>
<protein>
    <submittedName>
        <fullName evidence="1">PIN domain nuclease</fullName>
    </submittedName>
</protein>
<evidence type="ECO:0000313" key="1">
    <source>
        <dbReference type="EMBL" id="TWS23806.1"/>
    </source>
</evidence>
<comment type="caution">
    <text evidence="1">The sequence shown here is derived from an EMBL/GenBank/DDBJ whole genome shotgun (WGS) entry which is preliminary data.</text>
</comment>
<proteinExistence type="predicted"/>
<dbReference type="EMBL" id="VIGV01000004">
    <property type="protein sequence ID" value="TWS23806.1"/>
    <property type="molecule type" value="Genomic_DNA"/>
</dbReference>